<dbReference type="Proteomes" id="UP000294737">
    <property type="component" value="Unassembled WGS sequence"/>
</dbReference>
<reference evidence="1 2" key="1">
    <citation type="submission" date="2019-03" db="EMBL/GenBank/DDBJ databases">
        <title>Genomic Encyclopedia of Type Strains, Phase IV (KMG-IV): sequencing the most valuable type-strain genomes for metagenomic binning, comparative biology and taxonomic classification.</title>
        <authorList>
            <person name="Goeker M."/>
        </authorList>
    </citation>
    <scope>NUCLEOTIDE SEQUENCE [LARGE SCALE GENOMIC DNA]</scope>
    <source>
        <strain evidence="1 2">DSM 18555</strain>
    </source>
</reference>
<protein>
    <recommendedName>
        <fullName evidence="3">Lipoprotein</fullName>
    </recommendedName>
</protein>
<accession>A0A4R6G6N8</accession>
<comment type="caution">
    <text evidence="1">The sequence shown here is derived from an EMBL/GenBank/DDBJ whole genome shotgun (WGS) entry which is preliminary data.</text>
</comment>
<evidence type="ECO:0000313" key="1">
    <source>
        <dbReference type="EMBL" id="TDN90166.1"/>
    </source>
</evidence>
<sequence>MKKIPLFLVLIVMLSGCGTTNNKHSSKDAMSACIAAVKGTDFLVVSVPAADSFIANKLIVASVKTTGSNAIDALVTTMSLSVRPAIIVVGDNDEVTAVTLEASLLKLPQGTVRSSKPVCVAGADVHKTPLQAAADSAGIQLVMASNR</sequence>
<proteinExistence type="predicted"/>
<dbReference type="EMBL" id="SNWF01000005">
    <property type="protein sequence ID" value="TDN90166.1"/>
    <property type="molecule type" value="Genomic_DNA"/>
</dbReference>
<evidence type="ECO:0008006" key="3">
    <source>
        <dbReference type="Google" id="ProtNLM"/>
    </source>
</evidence>
<name>A0A4R6G6N8_9BURK</name>
<organism evidence="1 2">
    <name type="scientific">Herminiimonas fonticola</name>
    <dbReference type="NCBI Taxonomy" id="303380"/>
    <lineage>
        <taxon>Bacteria</taxon>
        <taxon>Pseudomonadati</taxon>
        <taxon>Pseudomonadota</taxon>
        <taxon>Betaproteobacteria</taxon>
        <taxon>Burkholderiales</taxon>
        <taxon>Oxalobacteraceae</taxon>
        <taxon>Herminiimonas</taxon>
    </lineage>
</organism>
<gene>
    <name evidence="1" type="ORF">EV677_2242</name>
</gene>
<keyword evidence="2" id="KW-1185">Reference proteome</keyword>
<dbReference type="AlphaFoldDB" id="A0A4R6G6N8"/>
<dbReference type="PROSITE" id="PS51257">
    <property type="entry name" value="PROKAR_LIPOPROTEIN"/>
    <property type="match status" value="1"/>
</dbReference>
<dbReference type="RefSeq" id="WP_133467290.1">
    <property type="nucleotide sequence ID" value="NZ_PTLZ01000002.1"/>
</dbReference>
<evidence type="ECO:0000313" key="2">
    <source>
        <dbReference type="Proteomes" id="UP000294737"/>
    </source>
</evidence>